<dbReference type="PANTHER" id="PTHR19136:SF81">
    <property type="entry name" value="MOLYBDENUM COFACTOR GUANYLYLTRANSFERASE"/>
    <property type="match status" value="1"/>
</dbReference>
<keyword evidence="2 9" id="KW-0808">Transferase</keyword>
<keyword evidence="3" id="KW-0479">Metal-binding</keyword>
<accession>A0A4V3JWV2</accession>
<evidence type="ECO:0000256" key="5">
    <source>
        <dbReference type="ARBA" id="ARBA00022842"/>
    </source>
</evidence>
<keyword evidence="7" id="KW-0501">Molybdenum cofactor biosynthesis</keyword>
<evidence type="ECO:0000313" key="9">
    <source>
        <dbReference type="EMBL" id="TGN08498.1"/>
    </source>
</evidence>
<dbReference type="OrthoDB" id="9788394at2"/>
<keyword evidence="1" id="KW-0963">Cytoplasm</keyword>
<dbReference type="PANTHER" id="PTHR19136">
    <property type="entry name" value="MOLYBDENUM COFACTOR GUANYLYLTRANSFERASE"/>
    <property type="match status" value="1"/>
</dbReference>
<keyword evidence="9" id="KW-0548">Nucleotidyltransferase</keyword>
<evidence type="ECO:0000256" key="4">
    <source>
        <dbReference type="ARBA" id="ARBA00022741"/>
    </source>
</evidence>
<evidence type="ECO:0000256" key="6">
    <source>
        <dbReference type="ARBA" id="ARBA00023134"/>
    </source>
</evidence>
<dbReference type="InterPro" id="IPR029044">
    <property type="entry name" value="Nucleotide-diphossugar_trans"/>
</dbReference>
<comment type="caution">
    <text evidence="9">The sequence shown here is derived from an EMBL/GenBank/DDBJ whole genome shotgun (WGS) entry which is preliminary data.</text>
</comment>
<protein>
    <submittedName>
        <fullName evidence="9">Molybdenum cofactor guanylyltransferase</fullName>
    </submittedName>
</protein>
<evidence type="ECO:0000256" key="2">
    <source>
        <dbReference type="ARBA" id="ARBA00022679"/>
    </source>
</evidence>
<dbReference type="EMBL" id="RQHV01000061">
    <property type="protein sequence ID" value="TGN08498.1"/>
    <property type="molecule type" value="Genomic_DNA"/>
</dbReference>
<dbReference type="SUPFAM" id="SSF53448">
    <property type="entry name" value="Nucleotide-diphospho-sugar transferases"/>
    <property type="match status" value="1"/>
</dbReference>
<evidence type="ECO:0000313" key="10">
    <source>
        <dbReference type="Proteomes" id="UP000298264"/>
    </source>
</evidence>
<dbReference type="Gene3D" id="3.90.550.10">
    <property type="entry name" value="Spore Coat Polysaccharide Biosynthesis Protein SpsA, Chain A"/>
    <property type="match status" value="1"/>
</dbReference>
<name>A0A4V3JWV2_9LEPT</name>
<keyword evidence="10" id="KW-1185">Reference proteome</keyword>
<dbReference type="AlphaFoldDB" id="A0A4V3JWV2"/>
<dbReference type="InterPro" id="IPR025877">
    <property type="entry name" value="MobA-like_NTP_Trfase"/>
</dbReference>
<reference evidence="9" key="1">
    <citation type="journal article" date="2019" name="PLoS Negl. Trop. Dis.">
        <title>Revisiting the worldwide diversity of Leptospira species in the environment.</title>
        <authorList>
            <person name="Vincent A.T."/>
            <person name="Schiettekatte O."/>
            <person name="Bourhy P."/>
            <person name="Veyrier F.J."/>
            <person name="Picardeau M."/>
        </authorList>
    </citation>
    <scope>NUCLEOTIDE SEQUENCE [LARGE SCALE GENOMIC DNA]</scope>
    <source>
        <strain evidence="9">201400974</strain>
    </source>
</reference>
<keyword evidence="4" id="KW-0547">Nucleotide-binding</keyword>
<keyword evidence="6" id="KW-0342">GTP-binding</keyword>
<dbReference type="GO" id="GO:0016779">
    <property type="term" value="F:nucleotidyltransferase activity"/>
    <property type="evidence" value="ECO:0007669"/>
    <property type="project" value="UniProtKB-KW"/>
</dbReference>
<dbReference type="CDD" id="cd02503">
    <property type="entry name" value="MobA"/>
    <property type="match status" value="1"/>
</dbReference>
<evidence type="ECO:0000256" key="3">
    <source>
        <dbReference type="ARBA" id="ARBA00022723"/>
    </source>
</evidence>
<evidence type="ECO:0000256" key="7">
    <source>
        <dbReference type="ARBA" id="ARBA00023150"/>
    </source>
</evidence>
<organism evidence="9 10">
    <name type="scientific">Leptospira ilyithenensis</name>
    <dbReference type="NCBI Taxonomy" id="2484901"/>
    <lineage>
        <taxon>Bacteria</taxon>
        <taxon>Pseudomonadati</taxon>
        <taxon>Spirochaetota</taxon>
        <taxon>Spirochaetia</taxon>
        <taxon>Leptospirales</taxon>
        <taxon>Leptospiraceae</taxon>
        <taxon>Leptospira</taxon>
    </lineage>
</organism>
<keyword evidence="5" id="KW-0460">Magnesium</keyword>
<dbReference type="Pfam" id="PF12804">
    <property type="entry name" value="NTP_transf_3"/>
    <property type="match status" value="1"/>
</dbReference>
<dbReference type="RefSeq" id="WP_135765450.1">
    <property type="nucleotide sequence ID" value="NZ_RQHV01000061.1"/>
</dbReference>
<feature type="domain" description="MobA-like NTP transferase" evidence="8">
    <location>
        <begin position="11"/>
        <end position="170"/>
    </location>
</feature>
<dbReference type="GO" id="GO:0006777">
    <property type="term" value="P:Mo-molybdopterin cofactor biosynthetic process"/>
    <property type="evidence" value="ECO:0007669"/>
    <property type="project" value="UniProtKB-KW"/>
</dbReference>
<dbReference type="GO" id="GO:0005525">
    <property type="term" value="F:GTP binding"/>
    <property type="evidence" value="ECO:0007669"/>
    <property type="project" value="UniProtKB-KW"/>
</dbReference>
<proteinExistence type="predicted"/>
<sequence length="201" mass="22869">MRPTNTDTISVILAGGYSRRMGRDKGLIEIGEYSNFLKKTVRRIGILTEKVYVSLRVEQISEYSKYLPSESLIVDADIPVKGPLKGILSSWKFLEGKGFSEKSILFLPVDMPFVRIRTLKRLLDSFLFEDSGVFYRSKTGIEPICGIYSSHCLSDWFRSFETDAGGEFSLQKRLAKMTPKILTLPSEEEVYFRNINTGLDL</sequence>
<evidence type="ECO:0000259" key="8">
    <source>
        <dbReference type="Pfam" id="PF12804"/>
    </source>
</evidence>
<dbReference type="Proteomes" id="UP000298264">
    <property type="component" value="Unassembled WGS sequence"/>
</dbReference>
<dbReference type="InterPro" id="IPR013482">
    <property type="entry name" value="Molybde_CF_guanTrfase"/>
</dbReference>
<gene>
    <name evidence="9" type="ORF">EHS11_16530</name>
</gene>
<dbReference type="GO" id="GO:0046872">
    <property type="term" value="F:metal ion binding"/>
    <property type="evidence" value="ECO:0007669"/>
    <property type="project" value="UniProtKB-KW"/>
</dbReference>
<evidence type="ECO:0000256" key="1">
    <source>
        <dbReference type="ARBA" id="ARBA00022490"/>
    </source>
</evidence>